<feature type="signal peptide" evidence="1">
    <location>
        <begin position="1"/>
        <end position="24"/>
    </location>
</feature>
<reference evidence="2 3" key="1">
    <citation type="submission" date="2023-07" db="EMBL/GenBank/DDBJ databases">
        <title>Comparative genomics of wheat-associated soil bacteria to identify genetic determinants of phenazine resistance.</title>
        <authorList>
            <person name="Mouncey N."/>
        </authorList>
    </citation>
    <scope>NUCLEOTIDE SEQUENCE [LARGE SCALE GENOMIC DNA]</scope>
    <source>
        <strain evidence="2 3">W2I16</strain>
    </source>
</reference>
<accession>A0ABU0RSZ5</accession>
<dbReference type="PROSITE" id="PS51257">
    <property type="entry name" value="PROKAR_LIPOPROTEIN"/>
    <property type="match status" value="1"/>
</dbReference>
<evidence type="ECO:0000256" key="1">
    <source>
        <dbReference type="SAM" id="SignalP"/>
    </source>
</evidence>
<feature type="chain" id="PRO_5045566574" description="Lipoprotein" evidence="1">
    <location>
        <begin position="25"/>
        <end position="180"/>
    </location>
</feature>
<evidence type="ECO:0000313" key="2">
    <source>
        <dbReference type="EMBL" id="MDQ0935108.1"/>
    </source>
</evidence>
<dbReference type="EMBL" id="JAUSZS010000006">
    <property type="protein sequence ID" value="MDQ0935108.1"/>
    <property type="molecule type" value="Genomic_DNA"/>
</dbReference>
<keyword evidence="1" id="KW-0732">Signal</keyword>
<evidence type="ECO:0008006" key="4">
    <source>
        <dbReference type="Google" id="ProtNLM"/>
    </source>
</evidence>
<evidence type="ECO:0000313" key="3">
    <source>
        <dbReference type="Proteomes" id="UP001223072"/>
    </source>
</evidence>
<gene>
    <name evidence="2" type="ORF">QFZ49_005079</name>
</gene>
<protein>
    <recommendedName>
        <fullName evidence="4">Lipoprotein</fullName>
    </recommendedName>
</protein>
<proteinExistence type="predicted"/>
<comment type="caution">
    <text evidence="2">The sequence shown here is derived from an EMBL/GenBank/DDBJ whole genome shotgun (WGS) entry which is preliminary data.</text>
</comment>
<name>A0ABU0RSZ5_9ACTN</name>
<sequence>MRPRITRSLVLVALLCGLAGCSSETGTSRSAPASGGGRPSGKVTDAVYEAAVGRFAECLQEDGMELLNDGWDPVDHEGMVLSYRAPGMSANEVSEISLKCRATHLDAVAEAYKQDNKSFMAPELMAAVRRCLAGKGIELTGRERNPQDLLRAVSGEKELRSCVHTSAGRLYPNLSTIVFP</sequence>
<keyword evidence="3" id="KW-1185">Reference proteome</keyword>
<organism evidence="2 3">
    <name type="scientific">Streptomyces turgidiscabies</name>
    <dbReference type="NCBI Taxonomy" id="85558"/>
    <lineage>
        <taxon>Bacteria</taxon>
        <taxon>Bacillati</taxon>
        <taxon>Actinomycetota</taxon>
        <taxon>Actinomycetes</taxon>
        <taxon>Kitasatosporales</taxon>
        <taxon>Streptomycetaceae</taxon>
        <taxon>Streptomyces</taxon>
    </lineage>
</organism>
<dbReference type="Proteomes" id="UP001223072">
    <property type="component" value="Unassembled WGS sequence"/>
</dbReference>